<dbReference type="GO" id="GO:0003714">
    <property type="term" value="F:transcription corepressor activity"/>
    <property type="evidence" value="ECO:0007669"/>
    <property type="project" value="TreeGrafter"/>
</dbReference>
<dbReference type="Gene3D" id="3.90.228.10">
    <property type="match status" value="1"/>
</dbReference>
<organism evidence="11">
    <name type="scientific">Pundamilia nyererei</name>
    <dbReference type="NCBI Taxonomy" id="303518"/>
    <lineage>
        <taxon>Eukaryota</taxon>
        <taxon>Metazoa</taxon>
        <taxon>Chordata</taxon>
        <taxon>Craniata</taxon>
        <taxon>Vertebrata</taxon>
        <taxon>Euteleostomi</taxon>
        <taxon>Actinopterygii</taxon>
        <taxon>Neopterygii</taxon>
        <taxon>Teleostei</taxon>
        <taxon>Neoteleostei</taxon>
        <taxon>Acanthomorphata</taxon>
        <taxon>Ovalentaria</taxon>
        <taxon>Cichlomorphae</taxon>
        <taxon>Cichliformes</taxon>
        <taxon>Cichlidae</taxon>
        <taxon>African cichlids</taxon>
        <taxon>Pseudocrenilabrinae</taxon>
        <taxon>Haplochromini</taxon>
        <taxon>Pundamilia</taxon>
    </lineage>
</organism>
<dbReference type="Ensembl" id="ENSPNYT00000006789.1">
    <property type="protein sequence ID" value="ENSPNYP00000006625.1"/>
    <property type="gene ID" value="ENSPNYG00000005086.1"/>
</dbReference>
<reference evidence="11" key="1">
    <citation type="submission" date="2023-09" db="UniProtKB">
        <authorList>
            <consortium name="Ensembl"/>
        </authorList>
    </citation>
    <scope>IDENTIFICATION</scope>
</reference>
<feature type="compositionally biased region" description="Polar residues" evidence="8">
    <location>
        <begin position="332"/>
        <end position="344"/>
    </location>
</feature>
<evidence type="ECO:0000256" key="7">
    <source>
        <dbReference type="RuleBase" id="RU362114"/>
    </source>
</evidence>
<dbReference type="GO" id="GO:0005634">
    <property type="term" value="C:nucleus"/>
    <property type="evidence" value="ECO:0007669"/>
    <property type="project" value="UniProtKB-SubCell"/>
</dbReference>
<dbReference type="InterPro" id="IPR003903">
    <property type="entry name" value="UIM_dom"/>
</dbReference>
<evidence type="ECO:0000256" key="8">
    <source>
        <dbReference type="SAM" id="MobiDB-lite"/>
    </source>
</evidence>
<name>A0A3B4F7U7_9CICH</name>
<dbReference type="GO" id="GO:0005737">
    <property type="term" value="C:cytoplasm"/>
    <property type="evidence" value="ECO:0007669"/>
    <property type="project" value="TreeGrafter"/>
</dbReference>
<dbReference type="InterPro" id="IPR052056">
    <property type="entry name" value="Mono-ARTD/PARP"/>
</dbReference>
<keyword evidence="3 7" id="KW-0808">Transferase</keyword>
<evidence type="ECO:0000259" key="9">
    <source>
        <dbReference type="PROSITE" id="PS50024"/>
    </source>
</evidence>
<dbReference type="InterPro" id="IPR000082">
    <property type="entry name" value="SEA_dom"/>
</dbReference>
<evidence type="ECO:0000256" key="3">
    <source>
        <dbReference type="ARBA" id="ARBA00022679"/>
    </source>
</evidence>
<keyword evidence="2 7" id="KW-0328">Glycosyltransferase</keyword>
<evidence type="ECO:0000256" key="6">
    <source>
        <dbReference type="ARBA" id="ARBA00024347"/>
    </source>
</evidence>
<dbReference type="PROSITE" id="PS51059">
    <property type="entry name" value="PARP_CATALYTIC"/>
    <property type="match status" value="1"/>
</dbReference>
<dbReference type="InterPro" id="IPR012317">
    <property type="entry name" value="Poly(ADP-ribose)pol_cat_dom"/>
</dbReference>
<feature type="domain" description="SEA" evidence="9">
    <location>
        <begin position="1"/>
        <end position="58"/>
    </location>
</feature>
<evidence type="ECO:0000256" key="2">
    <source>
        <dbReference type="ARBA" id="ARBA00022676"/>
    </source>
</evidence>
<dbReference type="STRING" id="303518.ENSPNYP00000006625"/>
<comment type="subcellular location">
    <subcellularLocation>
        <location evidence="1">Nucleus</location>
    </subcellularLocation>
</comment>
<evidence type="ECO:0000256" key="5">
    <source>
        <dbReference type="ARBA" id="ARBA00023242"/>
    </source>
</evidence>
<feature type="domain" description="PARP catalytic" evidence="10">
    <location>
        <begin position="403"/>
        <end position="599"/>
    </location>
</feature>
<sequence length="599" mass="67638">MDFLCNIAEAHFTLELEKAQFLARKDVKERLLQATTQSGSSTLYTVSDSNITVTSLTQDSAKKACSFLKSQVCYFSMPMDQENECMLNCREWSEFLQTLSFCSVKVSERGGNIDVWTLTGMENEKQAAIMQFLTTPIERETVIPMEPGMLKYIQIHCHQLLVDMDQVSIFPLEAEDNCGLKIHGHVVACQMAEEVLQGVVSSICTRTITVNTPGVARFLGEKECQSILNEMEAKFCVYISPKYVPWKPLPHQVMMEEIKLVSVILCDSDVTAVDSDQNTASGLFFNNGALGHSSNLEEEAQLSLAIQYSMESSHWTPEDEEEQLQKALELSRNMSQKESSSNGADETPQVHQPKKANINIPLKDAIEAANTIQLFVFAGYNCDLIRVDIAFGKKVSQRQVEEKIEHRNLRNMSEYYKTCLDVIKRKHAESDEFQNVVKQFYETIQEYHSKIRIIQQLTVASVLQSATYPQIERTLYHGTSESSVKEICVHGFNRSFCGKNATVYGQGVYFAVNSALSVQDQYSPPNADGYKFIFVSKVLTGDYTKGCHSMKTAPLKETGDIPLRYDSVTDNITKPSMFVIFNDTQAFPEYLITCQRIHR</sequence>
<dbReference type="GO" id="GO:1990404">
    <property type="term" value="F:NAD+-protein mono-ADP-ribosyltransferase activity"/>
    <property type="evidence" value="ECO:0007669"/>
    <property type="project" value="TreeGrafter"/>
</dbReference>
<dbReference type="GO" id="GO:0003950">
    <property type="term" value="F:NAD+ poly-ADP-ribosyltransferase activity"/>
    <property type="evidence" value="ECO:0007669"/>
    <property type="project" value="UniProtKB-UniRule"/>
</dbReference>
<dbReference type="AlphaFoldDB" id="A0A3B4F7U7"/>
<dbReference type="PANTHER" id="PTHR14453">
    <property type="entry name" value="PARP/ZINC FINGER CCCH TYPE DOMAIN CONTAINING PROTEIN"/>
    <property type="match status" value="1"/>
</dbReference>
<dbReference type="PROSITE" id="PS50330">
    <property type="entry name" value="UIM"/>
    <property type="match status" value="1"/>
</dbReference>
<keyword evidence="4 7" id="KW-0520">NAD</keyword>
<dbReference type="SUPFAM" id="SSF56399">
    <property type="entry name" value="ADP-ribosylation"/>
    <property type="match status" value="1"/>
</dbReference>
<dbReference type="Pfam" id="PF00644">
    <property type="entry name" value="PARP"/>
    <property type="match status" value="1"/>
</dbReference>
<evidence type="ECO:0000313" key="11">
    <source>
        <dbReference type="Ensembl" id="ENSPNYP00000006625.1"/>
    </source>
</evidence>
<dbReference type="CDD" id="cd01439">
    <property type="entry name" value="TCCD_inducible_PARP_like"/>
    <property type="match status" value="1"/>
</dbReference>
<evidence type="ECO:0000256" key="4">
    <source>
        <dbReference type="ARBA" id="ARBA00023027"/>
    </source>
</evidence>
<dbReference type="GO" id="GO:0010629">
    <property type="term" value="P:negative regulation of gene expression"/>
    <property type="evidence" value="ECO:0007669"/>
    <property type="project" value="TreeGrafter"/>
</dbReference>
<dbReference type="GeneTree" id="ENSGT00940000162035"/>
<proteinExistence type="inferred from homology"/>
<dbReference type="PROSITE" id="PS50024">
    <property type="entry name" value="SEA"/>
    <property type="match status" value="1"/>
</dbReference>
<evidence type="ECO:0000256" key="1">
    <source>
        <dbReference type="ARBA" id="ARBA00004123"/>
    </source>
</evidence>
<dbReference type="EC" id="2.4.2.-" evidence="7"/>
<protein>
    <recommendedName>
        <fullName evidence="7">Poly [ADP-ribose] polymerase</fullName>
        <shortName evidence="7">PARP</shortName>
        <ecNumber evidence="7">2.4.2.-</ecNumber>
    </recommendedName>
</protein>
<evidence type="ECO:0000259" key="10">
    <source>
        <dbReference type="PROSITE" id="PS51059"/>
    </source>
</evidence>
<accession>A0A3B4F7U7</accession>
<comment type="similarity">
    <text evidence="6">Belongs to the ARTD/PARP family.</text>
</comment>
<dbReference type="PANTHER" id="PTHR14453:SF94">
    <property type="entry name" value="PROTEIN MONO-ADP-RIBOSYLTRANSFERASE PARP10"/>
    <property type="match status" value="1"/>
</dbReference>
<dbReference type="GO" id="GO:0070212">
    <property type="term" value="P:protein poly-ADP-ribosylation"/>
    <property type="evidence" value="ECO:0007669"/>
    <property type="project" value="TreeGrafter"/>
</dbReference>
<keyword evidence="5" id="KW-0539">Nucleus</keyword>
<feature type="region of interest" description="Disordered" evidence="8">
    <location>
        <begin position="331"/>
        <end position="354"/>
    </location>
</feature>
<dbReference type="SMART" id="SM00726">
    <property type="entry name" value="UIM"/>
    <property type="match status" value="2"/>
</dbReference>
<dbReference type="FunFam" id="3.90.228.10:FF:000008">
    <property type="entry name" value="Poly [ADP-ribose] polymerase"/>
    <property type="match status" value="1"/>
</dbReference>